<dbReference type="OrthoDB" id="6627547at2759"/>
<dbReference type="EMBL" id="VYZN01000007">
    <property type="protein sequence ID" value="KAE9543712.1"/>
    <property type="molecule type" value="Genomic_DNA"/>
</dbReference>
<evidence type="ECO:0000313" key="3">
    <source>
        <dbReference type="EMBL" id="KAE9543712.1"/>
    </source>
</evidence>
<keyword evidence="4" id="KW-1185">Reference proteome</keyword>
<reference evidence="3 4" key="1">
    <citation type="submission" date="2019-08" db="EMBL/GenBank/DDBJ databases">
        <title>The genome of the soybean aphid Biotype 1, its phylome, world population structure and adaptation to the North American continent.</title>
        <authorList>
            <person name="Giordano R."/>
            <person name="Donthu R.K."/>
            <person name="Hernandez A.G."/>
            <person name="Wright C.L."/>
            <person name="Zimin A.V."/>
        </authorList>
    </citation>
    <scope>NUCLEOTIDE SEQUENCE [LARGE SCALE GENOMIC DNA]</scope>
    <source>
        <tissue evidence="3">Whole aphids</tissue>
    </source>
</reference>
<gene>
    <name evidence="3" type="ORF">AGLY_002108</name>
</gene>
<protein>
    <recommendedName>
        <fullName evidence="2">PiggyBac transposable element-derived protein domain-containing protein</fullName>
    </recommendedName>
</protein>
<sequence>MSNQVVTDEELLRMLENSDDEFGLSSGTDLGEGDSGDDDADPEWSLPTVQHEEDNQIISDAPIISTSGYTWSNRQPVVTRMPFSKSKGLKVFPQGNDPIDYFNLLFDDRLFELIVNETNKYAVQSFLSGSGGSIRTNRLEDYWKTNLRSSKPIHFMNTTENKIELSDSLDEDEDSGSEYLPFNKSIDLSFTSSLLRKMESDESEKSLTLDAPSTSKVILAAEKNLLLSISSNTKLPNNRLRVPFVPKNFNVDGEVEKSRKTAVTNKRIWDKLDSCIFCEKRVTNFTRHILRKHKDETEVMKYETLPKGSANNK</sequence>
<evidence type="ECO:0000259" key="2">
    <source>
        <dbReference type="Pfam" id="PF13843"/>
    </source>
</evidence>
<accession>A0A6G0U601</accession>
<feature type="domain" description="PiggyBac transposable element-derived protein" evidence="2">
    <location>
        <begin position="97"/>
        <end position="125"/>
    </location>
</feature>
<dbReference type="InterPro" id="IPR029526">
    <property type="entry name" value="PGBD"/>
</dbReference>
<evidence type="ECO:0000256" key="1">
    <source>
        <dbReference type="SAM" id="MobiDB-lite"/>
    </source>
</evidence>
<feature type="compositionally biased region" description="Acidic residues" evidence="1">
    <location>
        <begin position="31"/>
        <end position="42"/>
    </location>
</feature>
<dbReference type="AlphaFoldDB" id="A0A6G0U601"/>
<comment type="caution">
    <text evidence="3">The sequence shown here is derived from an EMBL/GenBank/DDBJ whole genome shotgun (WGS) entry which is preliminary data.</text>
</comment>
<organism evidence="3 4">
    <name type="scientific">Aphis glycines</name>
    <name type="common">Soybean aphid</name>
    <dbReference type="NCBI Taxonomy" id="307491"/>
    <lineage>
        <taxon>Eukaryota</taxon>
        <taxon>Metazoa</taxon>
        <taxon>Ecdysozoa</taxon>
        <taxon>Arthropoda</taxon>
        <taxon>Hexapoda</taxon>
        <taxon>Insecta</taxon>
        <taxon>Pterygota</taxon>
        <taxon>Neoptera</taxon>
        <taxon>Paraneoptera</taxon>
        <taxon>Hemiptera</taxon>
        <taxon>Sternorrhyncha</taxon>
        <taxon>Aphidomorpha</taxon>
        <taxon>Aphidoidea</taxon>
        <taxon>Aphididae</taxon>
        <taxon>Aphidini</taxon>
        <taxon>Aphis</taxon>
        <taxon>Aphis</taxon>
    </lineage>
</organism>
<dbReference type="Proteomes" id="UP000475862">
    <property type="component" value="Unassembled WGS sequence"/>
</dbReference>
<proteinExistence type="predicted"/>
<feature type="region of interest" description="Disordered" evidence="1">
    <location>
        <begin position="1"/>
        <end position="49"/>
    </location>
</feature>
<dbReference type="Pfam" id="PF13843">
    <property type="entry name" value="DDE_Tnp_1_7"/>
    <property type="match status" value="1"/>
</dbReference>
<evidence type="ECO:0000313" key="4">
    <source>
        <dbReference type="Proteomes" id="UP000475862"/>
    </source>
</evidence>
<name>A0A6G0U601_APHGL</name>